<dbReference type="PANTHER" id="PTHR10545:SF42">
    <property type="entry name" value="ACETYLTRANSFERASE"/>
    <property type="match status" value="1"/>
</dbReference>
<reference evidence="4 5" key="1">
    <citation type="submission" date="2019-03" db="EMBL/GenBank/DDBJ databases">
        <title>Genomic Encyclopedia of Type Strains, Phase IV (KMG-IV): sequencing the most valuable type-strain genomes for metagenomic binning, comparative biology and taxonomic classification.</title>
        <authorList>
            <person name="Goeker M."/>
        </authorList>
    </citation>
    <scope>NUCLEOTIDE SEQUENCE [LARGE SCALE GENOMIC DNA]</scope>
    <source>
        <strain evidence="4 5">DSM 9035</strain>
    </source>
</reference>
<dbReference type="OrthoDB" id="9805924at2"/>
<dbReference type="SUPFAM" id="SSF55729">
    <property type="entry name" value="Acyl-CoA N-acyltransferases (Nat)"/>
    <property type="match status" value="1"/>
</dbReference>
<dbReference type="PANTHER" id="PTHR10545">
    <property type="entry name" value="DIAMINE N-ACETYLTRANSFERASE"/>
    <property type="match status" value="1"/>
</dbReference>
<dbReference type="GO" id="GO:0008080">
    <property type="term" value="F:N-acetyltransferase activity"/>
    <property type="evidence" value="ECO:0007669"/>
    <property type="project" value="TreeGrafter"/>
</dbReference>
<name>A0A4R3LWX3_9HYPH</name>
<evidence type="ECO:0000259" key="3">
    <source>
        <dbReference type="PROSITE" id="PS51186"/>
    </source>
</evidence>
<dbReference type="InterPro" id="IPR016181">
    <property type="entry name" value="Acyl_CoA_acyltransferase"/>
</dbReference>
<dbReference type="InterPro" id="IPR051016">
    <property type="entry name" value="Diverse_Substrate_AcTransf"/>
</dbReference>
<dbReference type="RefSeq" id="WP_132031439.1">
    <property type="nucleotide sequence ID" value="NZ_SMAI01000006.1"/>
</dbReference>
<evidence type="ECO:0000256" key="2">
    <source>
        <dbReference type="ARBA" id="ARBA00023315"/>
    </source>
</evidence>
<dbReference type="CDD" id="cd04301">
    <property type="entry name" value="NAT_SF"/>
    <property type="match status" value="1"/>
</dbReference>
<dbReference type="Gene3D" id="3.40.630.30">
    <property type="match status" value="1"/>
</dbReference>
<dbReference type="InterPro" id="IPR000182">
    <property type="entry name" value="GNAT_dom"/>
</dbReference>
<sequence length="151" mass="16780">MGAEIEIRAIGVGDHDAWLPLWRGYQAFYEIEIPEAVSRRTWTRLCDPSEMVFGALAWSGGAAAGLVHFLAHRSTWTAGDVCYLQDLFVAPAGRGAGTGRALIDHVYRAADQNGWEEVYWLTHETNATARALYDRIAVRSGFLHYQRPVSG</sequence>
<organism evidence="4 5">
    <name type="scientific">Aquabacter spiritensis</name>
    <dbReference type="NCBI Taxonomy" id="933073"/>
    <lineage>
        <taxon>Bacteria</taxon>
        <taxon>Pseudomonadati</taxon>
        <taxon>Pseudomonadota</taxon>
        <taxon>Alphaproteobacteria</taxon>
        <taxon>Hyphomicrobiales</taxon>
        <taxon>Xanthobacteraceae</taxon>
        <taxon>Aquabacter</taxon>
    </lineage>
</organism>
<keyword evidence="5" id="KW-1185">Reference proteome</keyword>
<gene>
    <name evidence="4" type="ORF">EDC64_10698</name>
</gene>
<accession>A0A4R3LWX3</accession>
<feature type="domain" description="N-acetyltransferase" evidence="3">
    <location>
        <begin position="5"/>
        <end position="151"/>
    </location>
</feature>
<comment type="caution">
    <text evidence="4">The sequence shown here is derived from an EMBL/GenBank/DDBJ whole genome shotgun (WGS) entry which is preliminary data.</text>
</comment>
<evidence type="ECO:0000256" key="1">
    <source>
        <dbReference type="ARBA" id="ARBA00022679"/>
    </source>
</evidence>
<keyword evidence="2" id="KW-0012">Acyltransferase</keyword>
<evidence type="ECO:0000313" key="5">
    <source>
        <dbReference type="Proteomes" id="UP000294664"/>
    </source>
</evidence>
<dbReference type="PROSITE" id="PS51186">
    <property type="entry name" value="GNAT"/>
    <property type="match status" value="1"/>
</dbReference>
<evidence type="ECO:0000313" key="4">
    <source>
        <dbReference type="EMBL" id="TCT04666.1"/>
    </source>
</evidence>
<proteinExistence type="predicted"/>
<dbReference type="Proteomes" id="UP000294664">
    <property type="component" value="Unassembled WGS sequence"/>
</dbReference>
<dbReference type="EMBL" id="SMAI01000006">
    <property type="protein sequence ID" value="TCT04666.1"/>
    <property type="molecule type" value="Genomic_DNA"/>
</dbReference>
<keyword evidence="1 4" id="KW-0808">Transferase</keyword>
<dbReference type="AlphaFoldDB" id="A0A4R3LWX3"/>
<protein>
    <submittedName>
        <fullName evidence="4">Acetyltransferase (GNAT) family protein</fullName>
    </submittedName>
</protein>
<dbReference type="Pfam" id="PF00583">
    <property type="entry name" value="Acetyltransf_1"/>
    <property type="match status" value="1"/>
</dbReference>